<feature type="compositionally biased region" description="Basic and acidic residues" evidence="1">
    <location>
        <begin position="104"/>
        <end position="115"/>
    </location>
</feature>
<protein>
    <recommendedName>
        <fullName evidence="6">Scaffolding protein</fullName>
    </recommendedName>
</protein>
<feature type="compositionally biased region" description="Low complexity" evidence="1">
    <location>
        <begin position="28"/>
        <end position="57"/>
    </location>
</feature>
<dbReference type="OrthoDB" id="8161602at2"/>
<evidence type="ECO:0000313" key="4">
    <source>
        <dbReference type="Proteomes" id="UP000321960"/>
    </source>
</evidence>
<evidence type="ECO:0008006" key="6">
    <source>
        <dbReference type="Google" id="ProtNLM"/>
    </source>
</evidence>
<reference evidence="3" key="4">
    <citation type="submission" date="2023-01" db="EMBL/GenBank/DDBJ databases">
        <title>Draft genome sequence of Methylobacterium oxalidis strain NBRC 107715.</title>
        <authorList>
            <person name="Sun Q."/>
            <person name="Mori K."/>
        </authorList>
    </citation>
    <scope>NUCLEOTIDE SEQUENCE</scope>
    <source>
        <strain evidence="3">NBRC 107715</strain>
    </source>
</reference>
<dbReference type="Proteomes" id="UP000321960">
    <property type="component" value="Unassembled WGS sequence"/>
</dbReference>
<dbReference type="EMBL" id="BJZU01000033">
    <property type="protein sequence ID" value="GEP04036.1"/>
    <property type="molecule type" value="Genomic_DNA"/>
</dbReference>
<reference evidence="3" key="1">
    <citation type="journal article" date="2014" name="Int. J. Syst. Evol. Microbiol.">
        <title>Complete genome of a new Firmicutes species belonging to the dominant human colonic microbiota ('Ruminococcus bicirculans') reveals two chromosomes and a selective capacity to utilize plant glucans.</title>
        <authorList>
            <consortium name="NISC Comparative Sequencing Program"/>
            <person name="Wegmann U."/>
            <person name="Louis P."/>
            <person name="Goesmann A."/>
            <person name="Henrissat B."/>
            <person name="Duncan S.H."/>
            <person name="Flint H.J."/>
        </authorList>
    </citation>
    <scope>NUCLEOTIDE SEQUENCE</scope>
    <source>
        <strain evidence="3">NBRC 107715</strain>
    </source>
</reference>
<reference evidence="2 4" key="3">
    <citation type="submission" date="2019-07" db="EMBL/GenBank/DDBJ databases">
        <title>Whole genome shotgun sequence of Methylobacterium oxalidis NBRC 107715.</title>
        <authorList>
            <person name="Hosoyama A."/>
            <person name="Uohara A."/>
            <person name="Ohji S."/>
            <person name="Ichikawa N."/>
        </authorList>
    </citation>
    <scope>NUCLEOTIDE SEQUENCE [LARGE SCALE GENOMIC DNA]</scope>
    <source>
        <strain evidence="2 4">NBRC 107715</strain>
    </source>
</reference>
<dbReference type="RefSeq" id="WP_147025691.1">
    <property type="nucleotide sequence ID" value="NZ_BJZU01000033.1"/>
</dbReference>
<name>A0A512J250_9HYPH</name>
<proteinExistence type="predicted"/>
<evidence type="ECO:0000313" key="5">
    <source>
        <dbReference type="Proteomes" id="UP001156856"/>
    </source>
</evidence>
<reference evidence="5" key="2">
    <citation type="journal article" date="2019" name="Int. J. Syst. Evol. Microbiol.">
        <title>The Global Catalogue of Microorganisms (GCM) 10K type strain sequencing project: providing services to taxonomists for standard genome sequencing and annotation.</title>
        <authorList>
            <consortium name="The Broad Institute Genomics Platform"/>
            <consortium name="The Broad Institute Genome Sequencing Center for Infectious Disease"/>
            <person name="Wu L."/>
            <person name="Ma J."/>
        </authorList>
    </citation>
    <scope>NUCLEOTIDE SEQUENCE [LARGE SCALE GENOMIC DNA]</scope>
    <source>
        <strain evidence="5">NBRC 107715</strain>
    </source>
</reference>
<gene>
    <name evidence="3" type="ORF">GCM10007888_24480</name>
    <name evidence="2" type="ORF">MOX02_20740</name>
</gene>
<sequence>MDDTMDENLIVLGAPAETQAAGGETSVATEAPEAAPADGAAAATPGTEPADPAAAPKPEAPKADDEEGEPEKPKKRSGIQRMQDRIHRLEAELAASRSQPTGDSADRKAAVEKEIGAPPKESDFEDYAAFEDAKADYRICKALAEQRHADRETSNATRQAEARQEAMEAFQDRLDDVREAIPDADKVLKAAQEREVKPHVSELVVESEKGGLLAYYLAKNPGELAKLNGMSPLQAAKAVGALEHRLTLAKPNRTPSAPAPAKPLAGSAAPGPDPSKMSLAEYEKWRSGGGGR</sequence>
<evidence type="ECO:0000313" key="2">
    <source>
        <dbReference type="EMBL" id="GEP04036.1"/>
    </source>
</evidence>
<feature type="region of interest" description="Disordered" evidence="1">
    <location>
        <begin position="249"/>
        <end position="292"/>
    </location>
</feature>
<feature type="compositionally biased region" description="Basic and acidic residues" evidence="1">
    <location>
        <begin position="82"/>
        <end position="91"/>
    </location>
</feature>
<evidence type="ECO:0000256" key="1">
    <source>
        <dbReference type="SAM" id="MobiDB-lite"/>
    </source>
</evidence>
<evidence type="ECO:0000313" key="3">
    <source>
        <dbReference type="EMBL" id="GLS64067.1"/>
    </source>
</evidence>
<comment type="caution">
    <text evidence="2">The sequence shown here is derived from an EMBL/GenBank/DDBJ whole genome shotgun (WGS) entry which is preliminary data.</text>
</comment>
<accession>A0A512J250</accession>
<dbReference type="EMBL" id="BSPK01000033">
    <property type="protein sequence ID" value="GLS64067.1"/>
    <property type="molecule type" value="Genomic_DNA"/>
</dbReference>
<feature type="region of interest" description="Disordered" evidence="1">
    <location>
        <begin position="147"/>
        <end position="167"/>
    </location>
</feature>
<keyword evidence="5" id="KW-1185">Reference proteome</keyword>
<dbReference type="AlphaFoldDB" id="A0A512J250"/>
<organism evidence="2 4">
    <name type="scientific">Methylobacterium oxalidis</name>
    <dbReference type="NCBI Taxonomy" id="944322"/>
    <lineage>
        <taxon>Bacteria</taxon>
        <taxon>Pseudomonadati</taxon>
        <taxon>Pseudomonadota</taxon>
        <taxon>Alphaproteobacteria</taxon>
        <taxon>Hyphomicrobiales</taxon>
        <taxon>Methylobacteriaceae</taxon>
        <taxon>Methylobacterium</taxon>
    </lineage>
</organism>
<dbReference type="Proteomes" id="UP001156856">
    <property type="component" value="Unassembled WGS sequence"/>
</dbReference>
<feature type="region of interest" description="Disordered" evidence="1">
    <location>
        <begin position="1"/>
        <end position="124"/>
    </location>
</feature>